<dbReference type="EMBL" id="CP141887">
    <property type="protein sequence ID" value="WRT68187.1"/>
    <property type="molecule type" value="Genomic_DNA"/>
</dbReference>
<gene>
    <name evidence="2" type="ORF">IL334_005162</name>
</gene>
<organism evidence="2 3">
    <name type="scientific">Kwoniella shivajii</name>
    <dbReference type="NCBI Taxonomy" id="564305"/>
    <lineage>
        <taxon>Eukaryota</taxon>
        <taxon>Fungi</taxon>
        <taxon>Dikarya</taxon>
        <taxon>Basidiomycota</taxon>
        <taxon>Agaricomycotina</taxon>
        <taxon>Tremellomycetes</taxon>
        <taxon>Tremellales</taxon>
        <taxon>Cryptococcaceae</taxon>
        <taxon>Kwoniella</taxon>
    </lineage>
</organism>
<name>A0ABZ1D6B6_9TREE</name>
<protein>
    <submittedName>
        <fullName evidence="2">Uncharacterized protein</fullName>
    </submittedName>
</protein>
<evidence type="ECO:0000313" key="3">
    <source>
        <dbReference type="Proteomes" id="UP001329825"/>
    </source>
</evidence>
<reference evidence="2 3" key="1">
    <citation type="submission" date="2024-01" db="EMBL/GenBank/DDBJ databases">
        <title>Comparative genomics of Cryptococcus and Kwoniella reveals pathogenesis evolution and contrasting modes of karyotype evolution via chromosome fusion or intercentromeric recombination.</title>
        <authorList>
            <person name="Coelho M.A."/>
            <person name="David-Palma M."/>
            <person name="Shea T."/>
            <person name="Bowers K."/>
            <person name="McGinley-Smith S."/>
            <person name="Mohammad A.W."/>
            <person name="Gnirke A."/>
            <person name="Yurkov A.M."/>
            <person name="Nowrousian M."/>
            <person name="Sun S."/>
            <person name="Cuomo C.A."/>
            <person name="Heitman J."/>
        </authorList>
    </citation>
    <scope>NUCLEOTIDE SEQUENCE [LARGE SCALE GENOMIC DNA]</scope>
    <source>
        <strain evidence="2">CBS 11374</strain>
    </source>
</reference>
<dbReference type="Proteomes" id="UP001329825">
    <property type="component" value="Chromosome 7"/>
</dbReference>
<feature type="region of interest" description="Disordered" evidence="1">
    <location>
        <begin position="123"/>
        <end position="190"/>
    </location>
</feature>
<evidence type="ECO:0000256" key="1">
    <source>
        <dbReference type="SAM" id="MobiDB-lite"/>
    </source>
</evidence>
<dbReference type="GeneID" id="87957293"/>
<proteinExistence type="predicted"/>
<keyword evidence="3" id="KW-1185">Reference proteome</keyword>
<evidence type="ECO:0000313" key="2">
    <source>
        <dbReference type="EMBL" id="WRT68187.1"/>
    </source>
</evidence>
<feature type="region of interest" description="Disordered" evidence="1">
    <location>
        <begin position="1"/>
        <end position="23"/>
    </location>
</feature>
<sequence>MSSTGPGKSGRSRRSTGSNTKRCDKCDTFMFNSVTGAKTCRACQAEEESRSAVTAASGHGGVPNSTNAIAHQSNVEPNWQVSGYSYDILSSYQVDAEDPNTAASQHGNGNHFTIANAEQGEIQGDWRDPDPQNWKLPARGGHCAAGTSSEHGSVHVANEPVNDHGVPQKSFDCRSLRKPRTSGKPGSGGP</sequence>
<accession>A0ABZ1D6B6</accession>
<dbReference type="RefSeq" id="XP_062792927.1">
    <property type="nucleotide sequence ID" value="XM_062936876.1"/>
</dbReference>